<feature type="domain" description="DUF4372" evidence="6">
    <location>
        <begin position="58"/>
        <end position="80"/>
    </location>
</feature>
<protein>
    <recommendedName>
        <fullName evidence="9">Transposase, IS4 family</fullName>
    </recommendedName>
</protein>
<evidence type="ECO:0000256" key="3">
    <source>
        <dbReference type="ARBA" id="ARBA00023125"/>
    </source>
</evidence>
<keyword evidence="3" id="KW-0238">DNA-binding</keyword>
<proteinExistence type="inferred from homology"/>
<dbReference type="NCBIfam" id="NF033592">
    <property type="entry name" value="transpos_IS4_1"/>
    <property type="match status" value="1"/>
</dbReference>
<dbReference type="InterPro" id="IPR012337">
    <property type="entry name" value="RNaseH-like_sf"/>
</dbReference>
<sequence>MASYHAFRQIGIRTTHGLLAPSHIPPLCTALPFQISHQDSFASRSISLHGFRAADLPESLRDIETCLRAHQAKLYHLGIRGNIAKSTLADANEQRDCRIYMDFAMSLIQIARKLYSSDSLEVELEQTVYALDTTTIDLCLSVFPWARFRQTKAAVKMHTLLDLCGNIPTFIHISDGKMHEVNVLDFLIPEAGSFYIMDRGFTDFARWFIMHQAQAFFVTRAKSSLLFRRVYSHSVDKSTGLRCDQTIALTATKASKDYPQHLRRIKFYDAEHDKHLVFLTNNFDLPALTIAQLYRCRWQIELFFKWIKQHLRIKRFYGTTENAVKTQIWIAISVYVLVAIVKKRLNTETSLYTILQILSLTLFEKTNLDHLLKNTEMQMITHHNNNQLNLFN</sequence>
<dbReference type="SUPFAM" id="SSF53098">
    <property type="entry name" value="Ribonuclease H-like"/>
    <property type="match status" value="1"/>
</dbReference>
<dbReference type="Gene3D" id="3.90.350.10">
    <property type="entry name" value="Transposase Inhibitor Protein From Tn5, Chain A, domain 1"/>
    <property type="match status" value="1"/>
</dbReference>
<dbReference type="Pfam" id="PF01609">
    <property type="entry name" value="DDE_Tnp_1"/>
    <property type="match status" value="1"/>
</dbReference>
<dbReference type="InterPro" id="IPR047952">
    <property type="entry name" value="Transpos_IS4"/>
</dbReference>
<accession>A0A286AGE8</accession>
<dbReference type="Pfam" id="PF14294">
    <property type="entry name" value="DUF4372"/>
    <property type="match status" value="1"/>
</dbReference>
<gene>
    <name evidence="7" type="ORF">SAMN06297164_3059</name>
</gene>
<dbReference type="GO" id="GO:0004803">
    <property type="term" value="F:transposase activity"/>
    <property type="evidence" value="ECO:0007669"/>
    <property type="project" value="InterPro"/>
</dbReference>
<evidence type="ECO:0000259" key="6">
    <source>
        <dbReference type="Pfam" id="PF14294"/>
    </source>
</evidence>
<dbReference type="EMBL" id="OCMU01000002">
    <property type="protein sequence ID" value="SOD20980.1"/>
    <property type="molecule type" value="Genomic_DNA"/>
</dbReference>
<keyword evidence="2" id="KW-0815">Transposition</keyword>
<reference evidence="7 8" key="1">
    <citation type="submission" date="2017-09" db="EMBL/GenBank/DDBJ databases">
        <authorList>
            <person name="Ehlers B."/>
            <person name="Leendertz F.H."/>
        </authorList>
    </citation>
    <scope>NUCLEOTIDE SEQUENCE [LARGE SCALE GENOMIC DNA]</scope>
    <source>
        <strain evidence="7 8">Nm42</strain>
    </source>
</reference>
<feature type="domain" description="Transposase IS4-like" evidence="5">
    <location>
        <begin position="126"/>
        <end position="337"/>
    </location>
</feature>
<evidence type="ECO:0000256" key="4">
    <source>
        <dbReference type="ARBA" id="ARBA00023172"/>
    </source>
</evidence>
<dbReference type="Proteomes" id="UP000219335">
    <property type="component" value="Unassembled WGS sequence"/>
</dbReference>
<dbReference type="PANTHER" id="PTHR33258:SF1">
    <property type="entry name" value="TRANSPOSASE INSL FOR INSERTION SEQUENCE ELEMENT IS186A-RELATED"/>
    <property type="match status" value="1"/>
</dbReference>
<dbReference type="GO" id="GO:0006313">
    <property type="term" value="P:DNA transposition"/>
    <property type="evidence" value="ECO:0007669"/>
    <property type="project" value="InterPro"/>
</dbReference>
<organism evidence="7 8">
    <name type="scientific">Nitrosomonas ureae</name>
    <dbReference type="NCBI Taxonomy" id="44577"/>
    <lineage>
        <taxon>Bacteria</taxon>
        <taxon>Pseudomonadati</taxon>
        <taxon>Pseudomonadota</taxon>
        <taxon>Betaproteobacteria</taxon>
        <taxon>Nitrosomonadales</taxon>
        <taxon>Nitrosomonadaceae</taxon>
        <taxon>Nitrosomonas</taxon>
    </lineage>
</organism>
<dbReference type="InterPro" id="IPR025399">
    <property type="entry name" value="DUF4372"/>
</dbReference>
<keyword evidence="4" id="KW-0233">DNA recombination</keyword>
<dbReference type="PANTHER" id="PTHR33258">
    <property type="entry name" value="TRANSPOSASE INSL FOR INSERTION SEQUENCE ELEMENT IS186A-RELATED"/>
    <property type="match status" value="1"/>
</dbReference>
<dbReference type="GO" id="GO:0003677">
    <property type="term" value="F:DNA binding"/>
    <property type="evidence" value="ECO:0007669"/>
    <property type="project" value="UniProtKB-KW"/>
</dbReference>
<evidence type="ECO:0000313" key="7">
    <source>
        <dbReference type="EMBL" id="SOD20980.1"/>
    </source>
</evidence>
<comment type="similarity">
    <text evidence="1">Belongs to the transposase 11 family.</text>
</comment>
<dbReference type="AlphaFoldDB" id="A0A286AGE8"/>
<dbReference type="InterPro" id="IPR002559">
    <property type="entry name" value="Transposase_11"/>
</dbReference>
<evidence type="ECO:0000259" key="5">
    <source>
        <dbReference type="Pfam" id="PF01609"/>
    </source>
</evidence>
<evidence type="ECO:0000256" key="2">
    <source>
        <dbReference type="ARBA" id="ARBA00022578"/>
    </source>
</evidence>
<evidence type="ECO:0008006" key="9">
    <source>
        <dbReference type="Google" id="ProtNLM"/>
    </source>
</evidence>
<name>A0A286AGE8_9PROT</name>
<evidence type="ECO:0000256" key="1">
    <source>
        <dbReference type="ARBA" id="ARBA00010075"/>
    </source>
</evidence>
<evidence type="ECO:0000313" key="8">
    <source>
        <dbReference type="Proteomes" id="UP000219335"/>
    </source>
</evidence>